<evidence type="ECO:0000313" key="2">
    <source>
        <dbReference type="WBParaSite" id="nRc.2.0.1.t13207-RA"/>
    </source>
</evidence>
<proteinExistence type="predicted"/>
<accession>A0A915IIK2</accession>
<organism evidence="1 2">
    <name type="scientific">Romanomermis culicivorax</name>
    <name type="common">Nematode worm</name>
    <dbReference type="NCBI Taxonomy" id="13658"/>
    <lineage>
        <taxon>Eukaryota</taxon>
        <taxon>Metazoa</taxon>
        <taxon>Ecdysozoa</taxon>
        <taxon>Nematoda</taxon>
        <taxon>Enoplea</taxon>
        <taxon>Dorylaimia</taxon>
        <taxon>Mermithida</taxon>
        <taxon>Mermithoidea</taxon>
        <taxon>Mermithidae</taxon>
        <taxon>Romanomermis</taxon>
    </lineage>
</organism>
<dbReference type="Proteomes" id="UP000887565">
    <property type="component" value="Unplaced"/>
</dbReference>
<sequence length="68" mass="7629">MKQGKISASIKLTEKIGKLDVECKGRYSNHSYPTYMQKTGMRPRAGIITLRSLSTKLLLAAEALFREV</sequence>
<reference evidence="2" key="1">
    <citation type="submission" date="2022-11" db="UniProtKB">
        <authorList>
            <consortium name="WormBaseParasite"/>
        </authorList>
    </citation>
    <scope>IDENTIFICATION</scope>
</reference>
<keyword evidence="1" id="KW-1185">Reference proteome</keyword>
<dbReference type="WBParaSite" id="nRc.2.0.1.t13207-RA">
    <property type="protein sequence ID" value="nRc.2.0.1.t13207-RA"/>
    <property type="gene ID" value="nRc.2.0.1.g13207"/>
</dbReference>
<evidence type="ECO:0000313" key="1">
    <source>
        <dbReference type="Proteomes" id="UP000887565"/>
    </source>
</evidence>
<name>A0A915IIK2_ROMCU</name>
<protein>
    <submittedName>
        <fullName evidence="2">Uncharacterized protein</fullName>
    </submittedName>
</protein>
<dbReference type="AlphaFoldDB" id="A0A915IIK2"/>